<reference evidence="1 2" key="1">
    <citation type="journal article" date="2015" name="Plant Cell">
        <title>Oil accumulation by the oleaginous diatom Fistulifera solaris as revealed by the genome and transcriptome.</title>
        <authorList>
            <person name="Tanaka T."/>
            <person name="Maeda Y."/>
            <person name="Veluchamy A."/>
            <person name="Tanaka M."/>
            <person name="Abida H."/>
            <person name="Marechal E."/>
            <person name="Bowler C."/>
            <person name="Muto M."/>
            <person name="Sunaga Y."/>
            <person name="Tanaka M."/>
            <person name="Yoshino T."/>
            <person name="Taniguchi T."/>
            <person name="Fukuda Y."/>
            <person name="Nemoto M."/>
            <person name="Matsumoto M."/>
            <person name="Wong P.S."/>
            <person name="Aburatani S."/>
            <person name="Fujibuchi W."/>
        </authorList>
    </citation>
    <scope>NUCLEOTIDE SEQUENCE [LARGE SCALE GENOMIC DNA]</scope>
    <source>
        <strain evidence="1 2">JPCC DA0580</strain>
    </source>
</reference>
<dbReference type="EMBL" id="BDSP01000042">
    <property type="protein sequence ID" value="GAX11600.1"/>
    <property type="molecule type" value="Genomic_DNA"/>
</dbReference>
<dbReference type="SUPFAM" id="SSF51161">
    <property type="entry name" value="Trimeric LpxA-like enzymes"/>
    <property type="match status" value="1"/>
</dbReference>
<gene>
    <name evidence="1" type="ORF">FisN_1Lh037</name>
</gene>
<evidence type="ECO:0000313" key="1">
    <source>
        <dbReference type="EMBL" id="GAX11600.1"/>
    </source>
</evidence>
<dbReference type="InterPro" id="IPR050484">
    <property type="entry name" value="Transf_Hexapept/Carb_Anhydrase"/>
</dbReference>
<evidence type="ECO:0000313" key="2">
    <source>
        <dbReference type="Proteomes" id="UP000198406"/>
    </source>
</evidence>
<name>A0A1Z5JC59_FISSO</name>
<organism evidence="1 2">
    <name type="scientific">Fistulifera solaris</name>
    <name type="common">Oleaginous diatom</name>
    <dbReference type="NCBI Taxonomy" id="1519565"/>
    <lineage>
        <taxon>Eukaryota</taxon>
        <taxon>Sar</taxon>
        <taxon>Stramenopiles</taxon>
        <taxon>Ochrophyta</taxon>
        <taxon>Bacillariophyta</taxon>
        <taxon>Bacillariophyceae</taxon>
        <taxon>Bacillariophycidae</taxon>
        <taxon>Naviculales</taxon>
        <taxon>Naviculaceae</taxon>
        <taxon>Fistulifera</taxon>
    </lineage>
</organism>
<comment type="caution">
    <text evidence="1">The sequence shown here is derived from an EMBL/GenBank/DDBJ whole genome shotgun (WGS) entry which is preliminary data.</text>
</comment>
<protein>
    <recommendedName>
        <fullName evidence="3">Gamma carbonic anhydrase family protein</fullName>
    </recommendedName>
</protein>
<dbReference type="Proteomes" id="UP000198406">
    <property type="component" value="Unassembled WGS sequence"/>
</dbReference>
<keyword evidence="2" id="KW-1185">Reference proteome</keyword>
<evidence type="ECO:0008006" key="3">
    <source>
        <dbReference type="Google" id="ProtNLM"/>
    </source>
</evidence>
<dbReference type="PANTHER" id="PTHR13061:SF29">
    <property type="entry name" value="GAMMA CARBONIC ANHYDRASE-LIKE 1, MITOCHONDRIAL-RELATED"/>
    <property type="match status" value="1"/>
</dbReference>
<accession>A0A1Z5JC59</accession>
<dbReference type="Gene3D" id="2.160.10.10">
    <property type="entry name" value="Hexapeptide repeat proteins"/>
    <property type="match status" value="1"/>
</dbReference>
<dbReference type="SMR" id="A0A1Z5JC59"/>
<dbReference type="InterPro" id="IPR011004">
    <property type="entry name" value="Trimer_LpxA-like_sf"/>
</dbReference>
<proteinExistence type="predicted"/>
<dbReference type="AlphaFoldDB" id="A0A1Z5JC59"/>
<dbReference type="CDD" id="cd04645">
    <property type="entry name" value="LbH_gamma_CA_like"/>
    <property type="match status" value="1"/>
</dbReference>
<dbReference type="InterPro" id="IPR047324">
    <property type="entry name" value="LbH_gamma_CA-like"/>
</dbReference>
<dbReference type="PANTHER" id="PTHR13061">
    <property type="entry name" value="DYNACTIN SUBUNIT P25"/>
    <property type="match status" value="1"/>
</dbReference>
<dbReference type="OrthoDB" id="25818at2759"/>
<dbReference type="InParanoid" id="A0A1Z5JC59"/>
<sequence>MTFRGQKPFQTNDTFIAPSASVIGNVTNWDQSTVWYKAVVRADTHPITIGFSSSVGEGTVITTLNVEELEETGFPPETHIGHYVTIGAGCILKSCRIDDMVSVGDKCVILEGSLVENNVILEPGTVVMPYQRIPSGQKWGGNPAAYVGELTPEEKEHIPAEALHVHEQAKEHLVEFLPYGYSYVHLEDVEKEQLSKEG</sequence>